<dbReference type="RefSeq" id="WP_220301368.1">
    <property type="nucleotide sequence ID" value="NZ_JAEUAW010000010.1"/>
</dbReference>
<dbReference type="EMBL" id="JAEUAW010000010">
    <property type="protein sequence ID" value="MBW9094645.1"/>
    <property type="molecule type" value="Genomic_DNA"/>
</dbReference>
<gene>
    <name evidence="1" type="ORF">JNB62_13190</name>
</gene>
<sequence length="413" mass="42431">MPVTLTAVLLSAADPQPVQIALNGAPAGAAFTVVGTAPDGSRWPVPGGEGVSGGSQILLVDNRSALNTPITYSALVAGVTYTAAPVTVTSTDVAVIQTVDGLTVVGVEVASVTEPRKRTIRSSTFEIAGRTDPAARLDVPGSAEYSWVLETQGADSAVLEEILDSGRPIVRRLSPGMRDLKSVVLGVVLDWSDELLTTGGDTWRRWNLTVREISDPQPSTPLAAFTWEDFDVAVADRVWSWHTLFASLAGWAATNGTLSLVTSGGYSTPNYARASATAAATAVDIFESAFTAAAASLGGPVAPGDVITLTCRVKGTAGRSASAGIKWSGGTVVTGAAATLTGAWQMVSVTATAPAGMTGLALGARMAATGVVAGNLLEYSAPTISRGATVPNGTFDELFDTWDEFDAADWTLI</sequence>
<proteinExistence type="predicted"/>
<comment type="caution">
    <text evidence="1">The sequence shown here is derived from an EMBL/GenBank/DDBJ whole genome shotgun (WGS) entry which is preliminary data.</text>
</comment>
<keyword evidence="2" id="KW-1185">Reference proteome</keyword>
<evidence type="ECO:0000313" key="1">
    <source>
        <dbReference type="EMBL" id="MBW9094645.1"/>
    </source>
</evidence>
<name>A0ABS7HQH4_9MICO</name>
<dbReference type="Proteomes" id="UP001196843">
    <property type="component" value="Unassembled WGS sequence"/>
</dbReference>
<evidence type="ECO:0000313" key="2">
    <source>
        <dbReference type="Proteomes" id="UP001196843"/>
    </source>
</evidence>
<dbReference type="Gene3D" id="2.60.120.260">
    <property type="entry name" value="Galactose-binding domain-like"/>
    <property type="match status" value="1"/>
</dbReference>
<accession>A0ABS7HQH4</accession>
<protein>
    <submittedName>
        <fullName evidence="1">Uncharacterized protein</fullName>
    </submittedName>
</protein>
<organism evidence="1 2">
    <name type="scientific">Microbacterium jejuense</name>
    <dbReference type="NCBI Taxonomy" id="1263637"/>
    <lineage>
        <taxon>Bacteria</taxon>
        <taxon>Bacillati</taxon>
        <taxon>Actinomycetota</taxon>
        <taxon>Actinomycetes</taxon>
        <taxon>Micrococcales</taxon>
        <taxon>Microbacteriaceae</taxon>
        <taxon>Microbacterium</taxon>
    </lineage>
</organism>
<reference evidence="1 2" key="1">
    <citation type="journal article" date="2021" name="MBio">
        <title>Poor Competitiveness of Bradyrhizobium in Pigeon Pea Root Colonization in Indian Soils.</title>
        <authorList>
            <person name="Chalasani D."/>
            <person name="Basu A."/>
            <person name="Pullabhotla S.V.S.R.N."/>
            <person name="Jorrin B."/>
            <person name="Neal A.L."/>
            <person name="Poole P.S."/>
            <person name="Podile A.R."/>
            <person name="Tkacz A."/>
        </authorList>
    </citation>
    <scope>NUCLEOTIDE SEQUENCE [LARGE SCALE GENOMIC DNA]</scope>
    <source>
        <strain evidence="1 2">HU14</strain>
    </source>
</reference>